<dbReference type="AlphaFoldDB" id="A0A927N8P8"/>
<evidence type="ECO:0000313" key="2">
    <source>
        <dbReference type="Proteomes" id="UP000638648"/>
    </source>
</evidence>
<dbReference type="InterPro" id="IPR005583">
    <property type="entry name" value="YaaA"/>
</dbReference>
<dbReference type="EMBL" id="JADBEM010000001">
    <property type="protein sequence ID" value="MBE1610420.1"/>
    <property type="molecule type" value="Genomic_DNA"/>
</dbReference>
<organism evidence="1 2">
    <name type="scientific">Actinopolymorpha pittospori</name>
    <dbReference type="NCBI Taxonomy" id="648752"/>
    <lineage>
        <taxon>Bacteria</taxon>
        <taxon>Bacillati</taxon>
        <taxon>Actinomycetota</taxon>
        <taxon>Actinomycetes</taxon>
        <taxon>Propionibacteriales</taxon>
        <taxon>Actinopolymorphaceae</taxon>
        <taxon>Actinopolymorpha</taxon>
    </lineage>
</organism>
<evidence type="ECO:0000313" key="1">
    <source>
        <dbReference type="EMBL" id="MBE1610420.1"/>
    </source>
</evidence>
<keyword evidence="2" id="KW-1185">Reference proteome</keyword>
<name>A0A927N8P8_9ACTN</name>
<dbReference type="Pfam" id="PF03883">
    <property type="entry name" value="H2O2_YaaD"/>
    <property type="match status" value="1"/>
</dbReference>
<reference evidence="1" key="1">
    <citation type="submission" date="2020-10" db="EMBL/GenBank/DDBJ databases">
        <title>Sequencing the genomes of 1000 actinobacteria strains.</title>
        <authorList>
            <person name="Klenk H.-P."/>
        </authorList>
    </citation>
    <scope>NUCLEOTIDE SEQUENCE</scope>
    <source>
        <strain evidence="1">DSM 45354</strain>
    </source>
</reference>
<gene>
    <name evidence="1" type="ORF">HEB94_007268</name>
</gene>
<dbReference type="RefSeq" id="WP_273377029.1">
    <property type="nucleotide sequence ID" value="NZ_BAABJL010000095.1"/>
</dbReference>
<dbReference type="Proteomes" id="UP000638648">
    <property type="component" value="Unassembled WGS sequence"/>
</dbReference>
<accession>A0A927N8P8</accession>
<sequence>MQDTVTTAAGAGLVLDLRSTTYAAAWVPQGDLAARTATVRVLHEREVGGVVSRTVVSHFNKATKGRLVRDLLRDGARPRRPADLVDVLRGLGYSVETEPPAAARPWRLDVVVTET</sequence>
<protein>
    <submittedName>
        <fullName evidence="1">Cytoplasmic iron level regulating protein YaaA (DUF328/UPF0246 family)</fullName>
    </submittedName>
</protein>
<proteinExistence type="predicted"/>
<comment type="caution">
    <text evidence="1">The sequence shown here is derived from an EMBL/GenBank/DDBJ whole genome shotgun (WGS) entry which is preliminary data.</text>
</comment>